<dbReference type="AlphaFoldDB" id="W9G4I3"/>
<comment type="caution">
    <text evidence="2">The sequence shown here is derived from an EMBL/GenBank/DDBJ whole genome shotgun (WGS) entry which is preliminary data.</text>
</comment>
<evidence type="ECO:0008006" key="4">
    <source>
        <dbReference type="Google" id="ProtNLM"/>
    </source>
</evidence>
<feature type="transmembrane region" description="Helical" evidence="1">
    <location>
        <begin position="14"/>
        <end position="32"/>
    </location>
</feature>
<proteinExistence type="predicted"/>
<keyword evidence="3" id="KW-1185">Reference proteome</keyword>
<evidence type="ECO:0000256" key="1">
    <source>
        <dbReference type="SAM" id="Phobius"/>
    </source>
</evidence>
<evidence type="ECO:0000313" key="2">
    <source>
        <dbReference type="EMBL" id="EWT00935.1"/>
    </source>
</evidence>
<organism evidence="2 3">
    <name type="scientific">Intrasporangium oryzae NRRL B-24470</name>
    <dbReference type="NCBI Taxonomy" id="1386089"/>
    <lineage>
        <taxon>Bacteria</taxon>
        <taxon>Bacillati</taxon>
        <taxon>Actinomycetota</taxon>
        <taxon>Actinomycetes</taxon>
        <taxon>Micrococcales</taxon>
        <taxon>Intrasporangiaceae</taxon>
        <taxon>Intrasporangium</taxon>
    </lineage>
</organism>
<protein>
    <recommendedName>
        <fullName evidence="4">Major facilitator superfamily (MFS) profile domain-containing protein</fullName>
    </recommendedName>
</protein>
<name>W9G4I3_9MICO</name>
<evidence type="ECO:0000313" key="3">
    <source>
        <dbReference type="Proteomes" id="UP000019489"/>
    </source>
</evidence>
<keyword evidence="1" id="KW-0472">Membrane</keyword>
<gene>
    <name evidence="2" type="ORF">N865_05825</name>
</gene>
<accession>W9G4I3</accession>
<keyword evidence="1" id="KW-1133">Transmembrane helix</keyword>
<dbReference type="RefSeq" id="WP_034807196.1">
    <property type="nucleotide sequence ID" value="NZ_AWSA01000031.1"/>
</dbReference>
<reference evidence="2 3" key="1">
    <citation type="submission" date="2013-08" db="EMBL/GenBank/DDBJ databases">
        <title>Intrasporangium oryzae NRRL B-24470.</title>
        <authorList>
            <person name="Liu H."/>
            <person name="Wang G."/>
        </authorList>
    </citation>
    <scope>NUCLEOTIDE SEQUENCE [LARGE SCALE GENOMIC DNA]</scope>
    <source>
        <strain evidence="2 3">NRRL B-24470</strain>
    </source>
</reference>
<dbReference type="STRING" id="1386089.N865_05825"/>
<dbReference type="EMBL" id="AWSA01000031">
    <property type="protein sequence ID" value="EWT00935.1"/>
    <property type="molecule type" value="Genomic_DNA"/>
</dbReference>
<dbReference type="PATRIC" id="fig|1386089.3.peg.2831"/>
<keyword evidence="1" id="KW-0812">Transmembrane</keyword>
<dbReference type="Proteomes" id="UP000019489">
    <property type="component" value="Unassembled WGS sequence"/>
</dbReference>
<sequence length="75" mass="7411">MTSQPPRIPNFKRLLISGAVIGVVVGVVVSLIGDSAGGYSETSAAMYLGALGAVVGLALAGLLGILLDRSGRDGA</sequence>
<feature type="transmembrane region" description="Helical" evidence="1">
    <location>
        <begin position="44"/>
        <end position="67"/>
    </location>
</feature>